<dbReference type="SMART" id="SM00267">
    <property type="entry name" value="GGDEF"/>
    <property type="match status" value="1"/>
</dbReference>
<evidence type="ECO:0000313" key="7">
    <source>
        <dbReference type="Proteomes" id="UP000439113"/>
    </source>
</evidence>
<evidence type="ECO:0000259" key="5">
    <source>
        <dbReference type="PROSITE" id="PS50887"/>
    </source>
</evidence>
<comment type="catalytic activity">
    <reaction evidence="2">
        <text>2 GTP = 3',3'-c-di-GMP + 2 diphosphate</text>
        <dbReference type="Rhea" id="RHEA:24898"/>
        <dbReference type="ChEBI" id="CHEBI:33019"/>
        <dbReference type="ChEBI" id="CHEBI:37565"/>
        <dbReference type="ChEBI" id="CHEBI:58805"/>
        <dbReference type="EC" id="2.7.7.65"/>
    </reaction>
</comment>
<dbReference type="EMBL" id="WNKS01000008">
    <property type="protein sequence ID" value="MTV31487.1"/>
    <property type="molecule type" value="Genomic_DNA"/>
</dbReference>
<dbReference type="Gene3D" id="3.30.70.270">
    <property type="match status" value="1"/>
</dbReference>
<evidence type="ECO:0000256" key="2">
    <source>
        <dbReference type="ARBA" id="ARBA00034247"/>
    </source>
</evidence>
<organism evidence="6 7">
    <name type="scientific">Rhodoblastus acidophilus</name>
    <name type="common">Rhodopseudomonas acidophila</name>
    <dbReference type="NCBI Taxonomy" id="1074"/>
    <lineage>
        <taxon>Bacteria</taxon>
        <taxon>Pseudomonadati</taxon>
        <taxon>Pseudomonadota</taxon>
        <taxon>Alphaproteobacteria</taxon>
        <taxon>Hyphomicrobiales</taxon>
        <taxon>Rhodoblastaceae</taxon>
        <taxon>Rhodoblastus</taxon>
    </lineage>
</organism>
<dbReference type="GO" id="GO:0000160">
    <property type="term" value="P:phosphorelay signal transduction system"/>
    <property type="evidence" value="ECO:0007669"/>
    <property type="project" value="InterPro"/>
</dbReference>
<dbReference type="InterPro" id="IPR001789">
    <property type="entry name" value="Sig_transdc_resp-reg_receiver"/>
</dbReference>
<dbReference type="GO" id="GO:0043709">
    <property type="term" value="P:cell adhesion involved in single-species biofilm formation"/>
    <property type="evidence" value="ECO:0007669"/>
    <property type="project" value="TreeGrafter"/>
</dbReference>
<dbReference type="OrthoDB" id="9812260at2"/>
<dbReference type="PROSITE" id="PS50110">
    <property type="entry name" value="RESPONSE_REGULATORY"/>
    <property type="match status" value="1"/>
</dbReference>
<evidence type="ECO:0000313" key="6">
    <source>
        <dbReference type="EMBL" id="MTV31487.1"/>
    </source>
</evidence>
<evidence type="ECO:0000259" key="4">
    <source>
        <dbReference type="PROSITE" id="PS50110"/>
    </source>
</evidence>
<dbReference type="PROSITE" id="PS50887">
    <property type="entry name" value="GGDEF"/>
    <property type="match status" value="1"/>
</dbReference>
<dbReference type="Proteomes" id="UP000439113">
    <property type="component" value="Unassembled WGS sequence"/>
</dbReference>
<dbReference type="FunFam" id="3.30.70.270:FF:000001">
    <property type="entry name" value="Diguanylate cyclase domain protein"/>
    <property type="match status" value="1"/>
</dbReference>
<dbReference type="InterPro" id="IPR029787">
    <property type="entry name" value="Nucleotide_cyclase"/>
</dbReference>
<protein>
    <recommendedName>
        <fullName evidence="1">diguanylate cyclase</fullName>
        <ecNumber evidence="1">2.7.7.65</ecNumber>
    </recommendedName>
</protein>
<dbReference type="GO" id="GO:0052621">
    <property type="term" value="F:diguanylate cyclase activity"/>
    <property type="evidence" value="ECO:0007669"/>
    <property type="project" value="UniProtKB-EC"/>
</dbReference>
<dbReference type="InterPro" id="IPR043128">
    <property type="entry name" value="Rev_trsase/Diguanyl_cyclase"/>
</dbReference>
<dbReference type="SUPFAM" id="SSF52172">
    <property type="entry name" value="CheY-like"/>
    <property type="match status" value="1"/>
</dbReference>
<evidence type="ECO:0000256" key="3">
    <source>
        <dbReference type="PROSITE-ProRule" id="PRU00169"/>
    </source>
</evidence>
<name>A0A6N8DM52_RHOAC</name>
<gene>
    <name evidence="6" type="ORF">GJ654_10815</name>
</gene>
<dbReference type="PANTHER" id="PTHR45138">
    <property type="entry name" value="REGULATORY COMPONENTS OF SENSORY TRANSDUCTION SYSTEM"/>
    <property type="match status" value="1"/>
</dbReference>
<dbReference type="SUPFAM" id="SSF55073">
    <property type="entry name" value="Nucleotide cyclase"/>
    <property type="match status" value="1"/>
</dbReference>
<dbReference type="CDD" id="cd01949">
    <property type="entry name" value="GGDEF"/>
    <property type="match status" value="1"/>
</dbReference>
<feature type="domain" description="Response regulatory" evidence="4">
    <location>
        <begin position="2"/>
        <end position="120"/>
    </location>
</feature>
<dbReference type="GO" id="GO:0005886">
    <property type="term" value="C:plasma membrane"/>
    <property type="evidence" value="ECO:0007669"/>
    <property type="project" value="TreeGrafter"/>
</dbReference>
<proteinExistence type="predicted"/>
<comment type="caution">
    <text evidence="6">The sequence shown here is derived from an EMBL/GenBank/DDBJ whole genome shotgun (WGS) entry which is preliminary data.</text>
</comment>
<comment type="caution">
    <text evidence="3">Lacks conserved residue(s) required for the propagation of feature annotation.</text>
</comment>
<evidence type="ECO:0000256" key="1">
    <source>
        <dbReference type="ARBA" id="ARBA00012528"/>
    </source>
</evidence>
<dbReference type="PANTHER" id="PTHR45138:SF9">
    <property type="entry name" value="DIGUANYLATE CYCLASE DGCM-RELATED"/>
    <property type="match status" value="1"/>
</dbReference>
<dbReference type="InterPro" id="IPR050469">
    <property type="entry name" value="Diguanylate_Cyclase"/>
</dbReference>
<dbReference type="EC" id="2.7.7.65" evidence="1"/>
<dbReference type="Pfam" id="PF00990">
    <property type="entry name" value="GGDEF"/>
    <property type="match status" value="1"/>
</dbReference>
<dbReference type="AlphaFoldDB" id="A0A6N8DM52"/>
<accession>A0A6N8DM52</accession>
<dbReference type="NCBIfam" id="TIGR00254">
    <property type="entry name" value="GGDEF"/>
    <property type="match status" value="1"/>
</dbReference>
<dbReference type="InterPro" id="IPR011006">
    <property type="entry name" value="CheY-like_superfamily"/>
</dbReference>
<dbReference type="InterPro" id="IPR000160">
    <property type="entry name" value="GGDEF_dom"/>
</dbReference>
<sequence length="315" mass="34371">MQVILVAADQDLRASITSMLETRGHDVIAFAQAIEGLNRLENDESIDAFVVVNARDASAGAEICWDARLLSSFERPVYVCLVAPPLSSKDFIEALDCGADDVLQLPISADELYARLRAAERLHQMQHKLVEMATRDGLTGLYNRPAFFSRAAKLCAEHSAPFAGIMADIDHFKSINDTHGHAAGDKAIRAVAECFKSQSDIVGRLGGEEFAILLEVSDPAEAWRKAERMRRLIAMQEIDLDRAAVRLSCSFGIAMGEPGENIDELLRKADAALYVAKRAGRNMVALYDAETMAIQPRAKSAVRSVKASAQRRAAG</sequence>
<reference evidence="6 7" key="1">
    <citation type="submission" date="2019-11" db="EMBL/GenBank/DDBJ databases">
        <title>Whole-genome sequence of a Rhodoblastus acidophilus DSM 142.</title>
        <authorList>
            <person name="Kyndt J.A."/>
            <person name="Meyer T.E."/>
        </authorList>
    </citation>
    <scope>NUCLEOTIDE SEQUENCE [LARGE SCALE GENOMIC DNA]</scope>
    <source>
        <strain evidence="6 7">DSM 142</strain>
    </source>
</reference>
<feature type="domain" description="GGDEF" evidence="5">
    <location>
        <begin position="160"/>
        <end position="289"/>
    </location>
</feature>
<dbReference type="Gene3D" id="3.40.50.2300">
    <property type="match status" value="1"/>
</dbReference>
<dbReference type="GO" id="GO:1902201">
    <property type="term" value="P:negative regulation of bacterial-type flagellum-dependent cell motility"/>
    <property type="evidence" value="ECO:0007669"/>
    <property type="project" value="TreeGrafter"/>
</dbReference>